<organism evidence="1 2">
    <name type="scientific">Streptomyces kanasensis</name>
    <dbReference type="NCBI Taxonomy" id="936756"/>
    <lineage>
        <taxon>Bacteria</taxon>
        <taxon>Bacillati</taxon>
        <taxon>Actinomycetota</taxon>
        <taxon>Actinomycetes</taxon>
        <taxon>Kitasatosporales</taxon>
        <taxon>Streptomycetaceae</taxon>
        <taxon>Streptomyces</taxon>
    </lineage>
</organism>
<evidence type="ECO:0000313" key="1">
    <source>
        <dbReference type="EMBL" id="KUH35193.1"/>
    </source>
</evidence>
<comment type="caution">
    <text evidence="1">The sequence shown here is derived from an EMBL/GenBank/DDBJ whole genome shotgun (WGS) entry which is preliminary data.</text>
</comment>
<reference evidence="1 2" key="1">
    <citation type="submission" date="2015-11" db="EMBL/GenBank/DDBJ databases">
        <title>Genome-wide analysis reveals the secondary metabolome in Streptomyces kanasensis ZX01.</title>
        <authorList>
            <person name="Zhang G."/>
            <person name="Han L."/>
            <person name="Feng J."/>
            <person name="Zhang X."/>
        </authorList>
    </citation>
    <scope>NUCLEOTIDE SEQUENCE [LARGE SCALE GENOMIC DNA]</scope>
    <source>
        <strain evidence="1 2">ZX01</strain>
    </source>
</reference>
<dbReference type="EMBL" id="LNSV01000184">
    <property type="protein sequence ID" value="KUH35193.1"/>
    <property type="molecule type" value="Genomic_DNA"/>
</dbReference>
<dbReference type="OrthoDB" id="4273626at2"/>
<name>A0A117IU77_9ACTN</name>
<dbReference type="RefSeq" id="WP_058945518.1">
    <property type="nucleotide sequence ID" value="NZ_LNSV01000184.1"/>
</dbReference>
<dbReference type="AlphaFoldDB" id="A0A117IU77"/>
<evidence type="ECO:0000313" key="2">
    <source>
        <dbReference type="Proteomes" id="UP000054011"/>
    </source>
</evidence>
<keyword evidence="2" id="KW-1185">Reference proteome</keyword>
<accession>A0A117IU77</accession>
<gene>
    <name evidence="1" type="ORF">ATE80_30700</name>
</gene>
<dbReference type="Proteomes" id="UP000054011">
    <property type="component" value="Unassembled WGS sequence"/>
</dbReference>
<protein>
    <submittedName>
        <fullName evidence="1">Uncharacterized protein</fullName>
    </submittedName>
</protein>
<sequence length="158" mass="17458">MHLDPNAVLMETFAETFGERPGDWPDGVLLSIPYFGIVLACLGDENMDEDEAVDFLRRAEAALLDDTPALFPPTAYSDRLAANLPSWWSAHCDRSPRRLSAWIALTGAHRLLNGDERDVFRLCIAAALSACELIEERQIRANVQAFSARVAQLSATGR</sequence>
<proteinExistence type="predicted"/>